<comment type="similarity">
    <text evidence="2">Belongs to the bacterial solute-binding protein 2 family.</text>
</comment>
<evidence type="ECO:0000313" key="6">
    <source>
        <dbReference type="EMBL" id="SHE24837.1"/>
    </source>
</evidence>
<evidence type="ECO:0000313" key="7">
    <source>
        <dbReference type="Proteomes" id="UP000184291"/>
    </source>
</evidence>
<evidence type="ECO:0000256" key="4">
    <source>
        <dbReference type="SAM" id="SignalP"/>
    </source>
</evidence>
<dbReference type="Pfam" id="PF13407">
    <property type="entry name" value="Peripla_BP_4"/>
    <property type="match status" value="1"/>
</dbReference>
<dbReference type="PANTHER" id="PTHR46847:SF1">
    <property type="entry name" value="D-ALLOSE-BINDING PERIPLASMIC PROTEIN-RELATED"/>
    <property type="match status" value="1"/>
</dbReference>
<sequence length="357" mass="36896">MNNLRSKPLAALCAAAVSMGLLAACTPADEGGSGASGGGAGVDVVSLVDAEGKTPIEDIEGELGEPTGSSDIRLCYITRTLSNEYWSYERDGFEQTAQEYGVEYQTYAVNDEASITEQLDKAQSAMKSGCSAILASPISATALDSVFESAISQGIPVIILNDAASSVAGTVYVGPDATTIGATAAQYIAEKLPDGGKVAMIEGDPGSSNAQNRGTGFRETLKTDYPNIELVASTTAKWDTALAKDTAAGMLTANEDLTAIYCQNDTMALGAMSAIQEKGKQGEVILVGTDGIPQAKTEIANDNGYTATVSERPTTEGTSGVKVALWLLAGNKVPAFVDVPAFVVDKSNVNDYLTGMP</sequence>
<keyword evidence="3 4" id="KW-0732">Signal</keyword>
<dbReference type="PROSITE" id="PS51257">
    <property type="entry name" value="PROKAR_LIPOPROTEIN"/>
    <property type="match status" value="1"/>
</dbReference>
<organism evidence="6 7">
    <name type="scientific">Actinomyces glycerinitolerans</name>
    <dbReference type="NCBI Taxonomy" id="1892869"/>
    <lineage>
        <taxon>Bacteria</taxon>
        <taxon>Bacillati</taxon>
        <taxon>Actinomycetota</taxon>
        <taxon>Actinomycetes</taxon>
        <taxon>Actinomycetales</taxon>
        <taxon>Actinomycetaceae</taxon>
        <taxon>Actinomyces</taxon>
    </lineage>
</organism>
<protein>
    <recommendedName>
        <fullName evidence="5">Periplasmic binding protein domain-containing protein</fullName>
    </recommendedName>
</protein>
<proteinExistence type="inferred from homology"/>
<dbReference type="EMBL" id="FQTT01000009">
    <property type="protein sequence ID" value="SHE24837.1"/>
    <property type="molecule type" value="Genomic_DNA"/>
</dbReference>
<dbReference type="AlphaFoldDB" id="A0A1M4RYQ9"/>
<dbReference type="Proteomes" id="UP000184291">
    <property type="component" value="Unassembled WGS sequence"/>
</dbReference>
<dbReference type="PANTHER" id="PTHR46847">
    <property type="entry name" value="D-ALLOSE-BINDING PERIPLASMIC PROTEIN-RELATED"/>
    <property type="match status" value="1"/>
</dbReference>
<feature type="chain" id="PRO_5012996703" description="Periplasmic binding protein domain-containing protein" evidence="4">
    <location>
        <begin position="24"/>
        <end position="357"/>
    </location>
</feature>
<accession>A0A1M4RYQ9</accession>
<evidence type="ECO:0000256" key="2">
    <source>
        <dbReference type="ARBA" id="ARBA00007639"/>
    </source>
</evidence>
<dbReference type="OrthoDB" id="9813037at2"/>
<dbReference type="Gene3D" id="3.40.50.2300">
    <property type="match status" value="2"/>
</dbReference>
<dbReference type="GO" id="GO:0030313">
    <property type="term" value="C:cell envelope"/>
    <property type="evidence" value="ECO:0007669"/>
    <property type="project" value="UniProtKB-SubCell"/>
</dbReference>
<dbReference type="SUPFAM" id="SSF53822">
    <property type="entry name" value="Periplasmic binding protein-like I"/>
    <property type="match status" value="1"/>
</dbReference>
<comment type="subcellular location">
    <subcellularLocation>
        <location evidence="1">Cell envelope</location>
    </subcellularLocation>
</comment>
<keyword evidence="7" id="KW-1185">Reference proteome</keyword>
<evidence type="ECO:0000259" key="5">
    <source>
        <dbReference type="Pfam" id="PF13407"/>
    </source>
</evidence>
<evidence type="ECO:0000256" key="3">
    <source>
        <dbReference type="ARBA" id="ARBA00022729"/>
    </source>
</evidence>
<reference evidence="7" key="1">
    <citation type="submission" date="2016-09" db="EMBL/GenBank/DDBJ databases">
        <authorList>
            <person name="Strepis N."/>
        </authorList>
    </citation>
    <scope>NUCLEOTIDE SEQUENCE [LARGE SCALE GENOMIC DNA]</scope>
</reference>
<gene>
    <name evidence="6" type="ORF">ACGLYG10_1047</name>
</gene>
<dbReference type="STRING" id="1892869.ACGLYG10_1047"/>
<evidence type="ECO:0000256" key="1">
    <source>
        <dbReference type="ARBA" id="ARBA00004196"/>
    </source>
</evidence>
<dbReference type="InterPro" id="IPR028082">
    <property type="entry name" value="Peripla_BP_I"/>
</dbReference>
<dbReference type="InterPro" id="IPR025997">
    <property type="entry name" value="SBP_2_dom"/>
</dbReference>
<dbReference type="GO" id="GO:0030246">
    <property type="term" value="F:carbohydrate binding"/>
    <property type="evidence" value="ECO:0007669"/>
    <property type="project" value="UniProtKB-ARBA"/>
</dbReference>
<feature type="signal peptide" evidence="4">
    <location>
        <begin position="1"/>
        <end position="23"/>
    </location>
</feature>
<feature type="domain" description="Periplasmic binding protein" evidence="5">
    <location>
        <begin position="77"/>
        <end position="332"/>
    </location>
</feature>
<name>A0A1M4RYQ9_9ACTO</name>